<organism evidence="2 3">
    <name type="scientific">Hyperthermus butylicus (strain DSM 5456 / JCM 9403 / PLM1-5)</name>
    <dbReference type="NCBI Taxonomy" id="415426"/>
    <lineage>
        <taxon>Archaea</taxon>
        <taxon>Thermoproteota</taxon>
        <taxon>Thermoprotei</taxon>
        <taxon>Desulfurococcales</taxon>
        <taxon>Pyrodictiaceae</taxon>
        <taxon>Hyperthermus</taxon>
    </lineage>
</organism>
<proteinExistence type="predicted"/>
<protein>
    <submittedName>
        <fullName evidence="2">Conserved crenarchaeal protein</fullName>
    </submittedName>
</protein>
<dbReference type="RefSeq" id="WP_011822288.1">
    <property type="nucleotide sequence ID" value="NC_008818.1"/>
</dbReference>
<dbReference type="STRING" id="415426.Hbut_1133"/>
<accession>A2BLV9</accession>
<gene>
    <name evidence="2" type="ordered locus">Hbut_1133</name>
</gene>
<keyword evidence="3" id="KW-1185">Reference proteome</keyword>
<evidence type="ECO:0000313" key="2">
    <source>
        <dbReference type="EMBL" id="ABM80970.1"/>
    </source>
</evidence>
<dbReference type="OrthoDB" id="42408at2157"/>
<dbReference type="AlphaFoldDB" id="A2BLV9"/>
<feature type="coiled-coil region" evidence="1">
    <location>
        <begin position="94"/>
        <end position="142"/>
    </location>
</feature>
<evidence type="ECO:0000313" key="3">
    <source>
        <dbReference type="Proteomes" id="UP000002593"/>
    </source>
</evidence>
<dbReference type="GeneID" id="4782061"/>
<keyword evidence="1" id="KW-0175">Coiled coil</keyword>
<dbReference type="EMBL" id="CP000493">
    <property type="protein sequence ID" value="ABM80970.1"/>
    <property type="molecule type" value="Genomic_DNA"/>
</dbReference>
<dbReference type="HOGENOM" id="CLU_092680_0_0_2"/>
<evidence type="ECO:0000256" key="1">
    <source>
        <dbReference type="SAM" id="Coils"/>
    </source>
</evidence>
<sequence>MARIVALRLPDDIYRELERKARRLGYSLVSDYLRDIVFRELGYKEESIRVTLTDVERIVEEKLSRLGSGLNVDKLVARLERRLQDLVNPWTAKVDQLSARLAEVIERIEQLEVRIKSVEDETRSLREALQNLQQTRMVTERREQTVARQLRRRSAIERLREQGVVFEHEVQWLRDRDAFFERLRREGAIILDVGGERVAVDPEFWENFRDKVEKLPTANDDEVKLLLTEQQYALFKKLKEAGLIYFDATRRTWKFVGEVGGR</sequence>
<dbReference type="KEGG" id="hbu:Hbut_1133"/>
<reference evidence="2 3" key="1">
    <citation type="journal article" date="2007" name="Archaea">
        <title>The genome of Hyperthermus butylicus: a sulfur-reducing, peptide fermenting, neutrophilic Crenarchaeote growing up to 108 degrees C.</title>
        <authorList>
            <person name="Brugger K."/>
            <person name="Chen L."/>
            <person name="Stark M."/>
            <person name="Zibat A."/>
            <person name="Redder P."/>
            <person name="Ruepp A."/>
            <person name="Awayez M."/>
            <person name="She Q."/>
            <person name="Garrett R.A."/>
            <person name="Klenk H.P."/>
        </authorList>
    </citation>
    <scope>NUCLEOTIDE SEQUENCE [LARGE SCALE GENOMIC DNA]</scope>
    <source>
        <strain evidence="3">DSM 5456 / JCM 9403 / PLM1-5</strain>
    </source>
</reference>
<dbReference type="eggNOG" id="arCOG01531">
    <property type="taxonomic scope" value="Archaea"/>
</dbReference>
<dbReference type="EnsemblBacteria" id="ABM80970">
    <property type="protein sequence ID" value="ABM80970"/>
    <property type="gene ID" value="Hbut_1133"/>
</dbReference>
<dbReference type="Proteomes" id="UP000002593">
    <property type="component" value="Chromosome"/>
</dbReference>
<name>A2BLV9_HYPBU</name>